<comment type="subunit">
    <text evidence="1">Collagen polypeptide chains are complexed within the cuticle by disulfide bonds and other types of covalent cross-links.</text>
</comment>
<evidence type="ECO:0000256" key="3">
    <source>
        <dbReference type="ARBA" id="ARBA00023157"/>
    </source>
</evidence>
<evidence type="ECO:0000256" key="4">
    <source>
        <dbReference type="SAM" id="MobiDB-lite"/>
    </source>
</evidence>
<comment type="caution">
    <text evidence="7">The sequence shown here is derived from an EMBL/GenBank/DDBJ whole genome shotgun (WGS) entry which is preliminary data.</text>
</comment>
<dbReference type="InterPro" id="IPR002486">
    <property type="entry name" value="Col_cuticle_N"/>
</dbReference>
<feature type="compositionally biased region" description="Low complexity" evidence="4">
    <location>
        <begin position="127"/>
        <end position="137"/>
    </location>
</feature>
<feature type="compositionally biased region" description="Basic and acidic residues" evidence="4">
    <location>
        <begin position="147"/>
        <end position="165"/>
    </location>
</feature>
<feature type="region of interest" description="Disordered" evidence="4">
    <location>
        <begin position="117"/>
        <end position="207"/>
    </location>
</feature>
<keyword evidence="2" id="KW-0677">Repeat</keyword>
<reference evidence="7 8" key="1">
    <citation type="journal article" date="2017" name="Curr. Biol.">
        <title>Genome architecture and evolution of a unichromosomal asexual nematode.</title>
        <authorList>
            <person name="Fradin H."/>
            <person name="Zegar C."/>
            <person name="Gutwein M."/>
            <person name="Lucas J."/>
            <person name="Kovtun M."/>
            <person name="Corcoran D."/>
            <person name="Baugh L.R."/>
            <person name="Kiontke K."/>
            <person name="Gunsalus K."/>
            <person name="Fitch D.H."/>
            <person name="Piano F."/>
        </authorList>
    </citation>
    <scope>NUCLEOTIDE SEQUENCE [LARGE SCALE GENOMIC DNA]</scope>
    <source>
        <strain evidence="7">PF1309</strain>
    </source>
</reference>
<keyword evidence="5" id="KW-0812">Transmembrane</keyword>
<keyword evidence="5" id="KW-0472">Membrane</keyword>
<evidence type="ECO:0000256" key="2">
    <source>
        <dbReference type="ARBA" id="ARBA00022737"/>
    </source>
</evidence>
<protein>
    <recommendedName>
        <fullName evidence="6">Nematode cuticle collagen N-terminal domain-containing protein</fullName>
    </recommendedName>
</protein>
<dbReference type="Proteomes" id="UP000218231">
    <property type="component" value="Unassembled WGS sequence"/>
</dbReference>
<evidence type="ECO:0000256" key="1">
    <source>
        <dbReference type="ARBA" id="ARBA00011518"/>
    </source>
</evidence>
<evidence type="ECO:0000259" key="6">
    <source>
        <dbReference type="SMART" id="SM01088"/>
    </source>
</evidence>
<dbReference type="PANTHER" id="PTHR24637">
    <property type="entry name" value="COLLAGEN"/>
    <property type="match status" value="1"/>
</dbReference>
<feature type="transmembrane region" description="Helical" evidence="5">
    <location>
        <begin position="22"/>
        <end position="45"/>
    </location>
</feature>
<evidence type="ECO:0000256" key="5">
    <source>
        <dbReference type="SAM" id="Phobius"/>
    </source>
</evidence>
<keyword evidence="3" id="KW-1015">Disulfide bond</keyword>
<dbReference type="AlphaFoldDB" id="A0A2A2KE45"/>
<dbReference type="STRING" id="2018661.A0A2A2KE45"/>
<evidence type="ECO:0000313" key="8">
    <source>
        <dbReference type="Proteomes" id="UP000218231"/>
    </source>
</evidence>
<keyword evidence="8" id="KW-1185">Reference proteome</keyword>
<dbReference type="OrthoDB" id="5870983at2759"/>
<dbReference type="SMART" id="SM01088">
    <property type="entry name" value="Col_cuticle_N"/>
    <property type="match status" value="1"/>
</dbReference>
<dbReference type="EMBL" id="LIAE01008837">
    <property type="protein sequence ID" value="PAV72221.1"/>
    <property type="molecule type" value="Genomic_DNA"/>
</dbReference>
<gene>
    <name evidence="7" type="ORF">WR25_00045</name>
</gene>
<keyword evidence="5" id="KW-1133">Transmembrane helix</keyword>
<dbReference type="PANTHER" id="PTHR24637:SF377">
    <property type="entry name" value="COLLAGEN TYPE IX ALPHA 1 CHAIN"/>
    <property type="match status" value="1"/>
</dbReference>
<name>A0A2A2KE45_9BILA</name>
<accession>A0A2A2KE45</accession>
<proteinExistence type="predicted"/>
<dbReference type="GO" id="GO:0042302">
    <property type="term" value="F:structural constituent of cuticle"/>
    <property type="evidence" value="ECO:0007669"/>
    <property type="project" value="InterPro"/>
</dbReference>
<sequence length="207" mass="21506">MADEANCSKALLSREADILRKIAFLGTCVSTAATLICIVAIPTLYNYIQHVQSTLQPEVEFCRHKTGGLHAQYEKLQEIVGVRDKNVERRQAGYGGGYSGSYGGGGNPGYSNYGTNMPRGGGGGNEGQCSNTCKIGMPGPPGLPGKDGPDGKDGETGIDGEHAPDMDDSYGQPQTQPCFECLPGPPGSPGNQGRKGINGVAGKPVGF</sequence>
<feature type="domain" description="Nematode cuticle collagen N-terminal" evidence="6">
    <location>
        <begin position="21"/>
        <end position="73"/>
    </location>
</feature>
<dbReference type="Pfam" id="PF01484">
    <property type="entry name" value="Col_cuticle_N"/>
    <property type="match status" value="1"/>
</dbReference>
<evidence type="ECO:0000313" key="7">
    <source>
        <dbReference type="EMBL" id="PAV72221.1"/>
    </source>
</evidence>
<organism evidence="7 8">
    <name type="scientific">Diploscapter pachys</name>
    <dbReference type="NCBI Taxonomy" id="2018661"/>
    <lineage>
        <taxon>Eukaryota</taxon>
        <taxon>Metazoa</taxon>
        <taxon>Ecdysozoa</taxon>
        <taxon>Nematoda</taxon>
        <taxon>Chromadorea</taxon>
        <taxon>Rhabditida</taxon>
        <taxon>Rhabditina</taxon>
        <taxon>Rhabditomorpha</taxon>
        <taxon>Rhabditoidea</taxon>
        <taxon>Rhabditidae</taxon>
        <taxon>Diploscapter</taxon>
    </lineage>
</organism>